<evidence type="ECO:0000313" key="2">
    <source>
        <dbReference type="EMBL" id="GAV79109.1"/>
    </source>
</evidence>
<dbReference type="EMBL" id="BDDD01001913">
    <property type="protein sequence ID" value="GAV79109.1"/>
    <property type="molecule type" value="Genomic_DNA"/>
</dbReference>
<dbReference type="Pfam" id="PF13976">
    <property type="entry name" value="gag_pre-integrs"/>
    <property type="match status" value="1"/>
</dbReference>
<keyword evidence="3" id="KW-1185">Reference proteome</keyword>
<comment type="caution">
    <text evidence="2">The sequence shown here is derived from an EMBL/GenBank/DDBJ whole genome shotgun (WGS) entry which is preliminary data.</text>
</comment>
<sequence length="104" mass="11582">RTIGSGKMDGGLYILDSVTPVAAQISRPVNSSAAESELLYWHLRLGHPPLRILSSLFPRLFNTCNPNNFICESCIFAKQTRVSFPVYDNKSDIPFSVIHSDVWG</sequence>
<proteinExistence type="predicted"/>
<name>A0A1Q3CFV4_CEPFO</name>
<evidence type="ECO:0000259" key="1">
    <source>
        <dbReference type="Pfam" id="PF13976"/>
    </source>
</evidence>
<gene>
    <name evidence="2" type="ORF">CFOL_v3_22574</name>
</gene>
<evidence type="ECO:0000313" key="3">
    <source>
        <dbReference type="Proteomes" id="UP000187406"/>
    </source>
</evidence>
<dbReference type="OrthoDB" id="1738488at2759"/>
<dbReference type="InterPro" id="IPR025724">
    <property type="entry name" value="GAG-pre-integrase_dom"/>
</dbReference>
<dbReference type="AlphaFoldDB" id="A0A1Q3CFV4"/>
<accession>A0A1Q3CFV4</accession>
<feature type="non-terminal residue" evidence="2">
    <location>
        <position position="1"/>
    </location>
</feature>
<organism evidence="2 3">
    <name type="scientific">Cephalotus follicularis</name>
    <name type="common">Albany pitcher plant</name>
    <dbReference type="NCBI Taxonomy" id="3775"/>
    <lineage>
        <taxon>Eukaryota</taxon>
        <taxon>Viridiplantae</taxon>
        <taxon>Streptophyta</taxon>
        <taxon>Embryophyta</taxon>
        <taxon>Tracheophyta</taxon>
        <taxon>Spermatophyta</taxon>
        <taxon>Magnoliopsida</taxon>
        <taxon>eudicotyledons</taxon>
        <taxon>Gunneridae</taxon>
        <taxon>Pentapetalae</taxon>
        <taxon>rosids</taxon>
        <taxon>fabids</taxon>
        <taxon>Oxalidales</taxon>
        <taxon>Cephalotaceae</taxon>
        <taxon>Cephalotus</taxon>
    </lineage>
</organism>
<feature type="non-terminal residue" evidence="2">
    <location>
        <position position="104"/>
    </location>
</feature>
<dbReference type="InParanoid" id="A0A1Q3CFV4"/>
<protein>
    <submittedName>
        <fullName evidence="2">Gag_pre-integrs domain-containing protein</fullName>
    </submittedName>
</protein>
<dbReference type="Proteomes" id="UP000187406">
    <property type="component" value="Unassembled WGS sequence"/>
</dbReference>
<feature type="domain" description="GAG-pre-integrase" evidence="1">
    <location>
        <begin position="11"/>
        <end position="79"/>
    </location>
</feature>
<reference evidence="3" key="1">
    <citation type="submission" date="2016-04" db="EMBL/GenBank/DDBJ databases">
        <title>Cephalotus genome sequencing.</title>
        <authorList>
            <person name="Fukushima K."/>
            <person name="Hasebe M."/>
            <person name="Fang X."/>
        </authorList>
    </citation>
    <scope>NUCLEOTIDE SEQUENCE [LARGE SCALE GENOMIC DNA]</scope>
    <source>
        <strain evidence="3">cv. St1</strain>
    </source>
</reference>